<evidence type="ECO:0000256" key="2">
    <source>
        <dbReference type="SAM" id="SignalP"/>
    </source>
</evidence>
<protein>
    <submittedName>
        <fullName evidence="3">Protein E6</fullName>
    </submittedName>
</protein>
<evidence type="ECO:0000313" key="3">
    <source>
        <dbReference type="EMBL" id="PKU70031.1"/>
    </source>
</evidence>
<gene>
    <name evidence="3" type="primary">E6</name>
    <name evidence="3" type="ORF">MA16_Dca014477</name>
</gene>
<feature type="chain" id="PRO_5014169547" evidence="2">
    <location>
        <begin position="25"/>
        <end position="205"/>
    </location>
</feature>
<dbReference type="PANTHER" id="PTHR35274:SF2">
    <property type="entry name" value="E6-LIKE PROTEIN"/>
    <property type="match status" value="1"/>
</dbReference>
<dbReference type="AlphaFoldDB" id="A0A2I0W302"/>
<feature type="region of interest" description="Disordered" evidence="1">
    <location>
        <begin position="182"/>
        <end position="205"/>
    </location>
</feature>
<keyword evidence="4" id="KW-1185">Reference proteome</keyword>
<dbReference type="OrthoDB" id="749662at2759"/>
<organism evidence="3 4">
    <name type="scientific">Dendrobium catenatum</name>
    <dbReference type="NCBI Taxonomy" id="906689"/>
    <lineage>
        <taxon>Eukaryota</taxon>
        <taxon>Viridiplantae</taxon>
        <taxon>Streptophyta</taxon>
        <taxon>Embryophyta</taxon>
        <taxon>Tracheophyta</taxon>
        <taxon>Spermatophyta</taxon>
        <taxon>Magnoliopsida</taxon>
        <taxon>Liliopsida</taxon>
        <taxon>Asparagales</taxon>
        <taxon>Orchidaceae</taxon>
        <taxon>Epidendroideae</taxon>
        <taxon>Malaxideae</taxon>
        <taxon>Dendrobiinae</taxon>
        <taxon>Dendrobium</taxon>
    </lineage>
</organism>
<feature type="signal peptide" evidence="2">
    <location>
        <begin position="1"/>
        <end position="24"/>
    </location>
</feature>
<keyword evidence="2" id="KW-0732">Signal</keyword>
<dbReference type="PANTHER" id="PTHR35274">
    <property type="entry name" value="E6-LIKE PROTEIN"/>
    <property type="match status" value="1"/>
</dbReference>
<evidence type="ECO:0000313" key="4">
    <source>
        <dbReference type="Proteomes" id="UP000233837"/>
    </source>
</evidence>
<dbReference type="EMBL" id="KZ502957">
    <property type="protein sequence ID" value="PKU70031.1"/>
    <property type="molecule type" value="Genomic_DNA"/>
</dbReference>
<sequence length="205" mass="23327">MASFAHLLLSFLFILSFSTLPIHARELKSFNKAVHNEFPSETATNPEEIQASSAAIGGEQPENLPPQSTNGYGLYGHGSEEYFPTNERSRIPRTEFSSEIPESREANAFYPRDESQINKEKYGMSDTRVVENGKYFYDLNDQRHGEAYDPATGNSEGYGVKDNGRFGYGVYNYEGRGKGYGYSQEMEGKQNYQNQEINREQYYEP</sequence>
<reference evidence="3 4" key="2">
    <citation type="journal article" date="2017" name="Nature">
        <title>The Apostasia genome and the evolution of orchids.</title>
        <authorList>
            <person name="Zhang G.Q."/>
            <person name="Liu K.W."/>
            <person name="Li Z."/>
            <person name="Lohaus R."/>
            <person name="Hsiao Y.Y."/>
            <person name="Niu S.C."/>
            <person name="Wang J.Y."/>
            <person name="Lin Y.C."/>
            <person name="Xu Q."/>
            <person name="Chen L.J."/>
            <person name="Yoshida K."/>
            <person name="Fujiwara S."/>
            <person name="Wang Z.W."/>
            <person name="Zhang Y.Q."/>
            <person name="Mitsuda N."/>
            <person name="Wang M."/>
            <person name="Liu G.H."/>
            <person name="Pecoraro L."/>
            <person name="Huang H.X."/>
            <person name="Xiao X.J."/>
            <person name="Lin M."/>
            <person name="Wu X.Y."/>
            <person name="Wu W.L."/>
            <person name="Chen Y.Y."/>
            <person name="Chang S.B."/>
            <person name="Sakamoto S."/>
            <person name="Ohme-Takagi M."/>
            <person name="Yagi M."/>
            <person name="Zeng S.J."/>
            <person name="Shen C.Y."/>
            <person name="Yeh C.M."/>
            <person name="Luo Y.B."/>
            <person name="Tsai W.C."/>
            <person name="Van de Peer Y."/>
            <person name="Liu Z.J."/>
        </authorList>
    </citation>
    <scope>NUCLEOTIDE SEQUENCE [LARGE SCALE GENOMIC DNA]</scope>
    <source>
        <tissue evidence="3">The whole plant</tissue>
    </source>
</reference>
<dbReference type="STRING" id="906689.A0A2I0W302"/>
<dbReference type="Proteomes" id="UP000233837">
    <property type="component" value="Unassembled WGS sequence"/>
</dbReference>
<accession>A0A2I0W302</accession>
<reference evidence="3 4" key="1">
    <citation type="journal article" date="2016" name="Sci. Rep.">
        <title>The Dendrobium catenatum Lindl. genome sequence provides insights into polysaccharide synthase, floral development and adaptive evolution.</title>
        <authorList>
            <person name="Zhang G.Q."/>
            <person name="Xu Q."/>
            <person name="Bian C."/>
            <person name="Tsai W.C."/>
            <person name="Yeh C.M."/>
            <person name="Liu K.W."/>
            <person name="Yoshida K."/>
            <person name="Zhang L.S."/>
            <person name="Chang S.B."/>
            <person name="Chen F."/>
            <person name="Shi Y."/>
            <person name="Su Y.Y."/>
            <person name="Zhang Y.Q."/>
            <person name="Chen L.J."/>
            <person name="Yin Y."/>
            <person name="Lin M."/>
            <person name="Huang H."/>
            <person name="Deng H."/>
            <person name="Wang Z.W."/>
            <person name="Zhu S.L."/>
            <person name="Zhao X."/>
            <person name="Deng C."/>
            <person name="Niu S.C."/>
            <person name="Huang J."/>
            <person name="Wang M."/>
            <person name="Liu G.H."/>
            <person name="Yang H.J."/>
            <person name="Xiao X.J."/>
            <person name="Hsiao Y.Y."/>
            <person name="Wu W.L."/>
            <person name="Chen Y.Y."/>
            <person name="Mitsuda N."/>
            <person name="Ohme-Takagi M."/>
            <person name="Luo Y.B."/>
            <person name="Van de Peer Y."/>
            <person name="Liu Z.J."/>
        </authorList>
    </citation>
    <scope>NUCLEOTIDE SEQUENCE [LARGE SCALE GENOMIC DNA]</scope>
    <source>
        <tissue evidence="3">The whole plant</tissue>
    </source>
</reference>
<proteinExistence type="predicted"/>
<feature type="region of interest" description="Disordered" evidence="1">
    <location>
        <begin position="53"/>
        <end position="100"/>
    </location>
</feature>
<name>A0A2I0W302_9ASPA</name>
<evidence type="ECO:0000256" key="1">
    <source>
        <dbReference type="SAM" id="MobiDB-lite"/>
    </source>
</evidence>
<dbReference type="InterPro" id="IPR040290">
    <property type="entry name" value="Prot_E6-like"/>
</dbReference>